<dbReference type="Gene3D" id="3.30.1380.20">
    <property type="entry name" value="Trafficking protein particle complex subunit 3"/>
    <property type="match status" value="1"/>
</dbReference>
<feature type="domain" description="4-vinyl reductase 4VR" evidence="1">
    <location>
        <begin position="22"/>
        <end position="84"/>
    </location>
</feature>
<evidence type="ECO:0000313" key="3">
    <source>
        <dbReference type="Proteomes" id="UP000246145"/>
    </source>
</evidence>
<comment type="caution">
    <text evidence="2">The sequence shown here is derived from an EMBL/GenBank/DDBJ whole genome shotgun (WGS) entry which is preliminary data.</text>
</comment>
<accession>A0A2U1CNF3</accession>
<sequence>MEAYSAELGWGKWAFNQNTPGQWELIVHNSPFAAGFGASEKPVCSAIAGMLSAVGALIAQTPVSVEETACAAQGCKHCRFLLRTNKASDSP</sequence>
<organism evidence="2 3">
    <name type="scientific">Pusillimonas noertemannii</name>
    <dbReference type="NCBI Taxonomy" id="305977"/>
    <lineage>
        <taxon>Bacteria</taxon>
        <taxon>Pseudomonadati</taxon>
        <taxon>Pseudomonadota</taxon>
        <taxon>Betaproteobacteria</taxon>
        <taxon>Burkholderiales</taxon>
        <taxon>Alcaligenaceae</taxon>
        <taxon>Pusillimonas</taxon>
    </lineage>
</organism>
<protein>
    <submittedName>
        <fullName evidence="2">V4R domain-containing protein</fullName>
    </submittedName>
</protein>
<evidence type="ECO:0000259" key="1">
    <source>
        <dbReference type="SMART" id="SM00989"/>
    </source>
</evidence>
<dbReference type="STRING" id="1231391.GCA_000308195_02070"/>
<evidence type="ECO:0000313" key="2">
    <source>
        <dbReference type="EMBL" id="PVY62532.1"/>
    </source>
</evidence>
<dbReference type="EMBL" id="QEKO01000002">
    <property type="protein sequence ID" value="PVY62532.1"/>
    <property type="molecule type" value="Genomic_DNA"/>
</dbReference>
<dbReference type="AlphaFoldDB" id="A0A2U1CNF3"/>
<proteinExistence type="predicted"/>
<dbReference type="PANTHER" id="PTHR35090">
    <property type="entry name" value="DNA-DIRECTED RNA POLYMERASE SUBUNIT I"/>
    <property type="match status" value="1"/>
</dbReference>
<dbReference type="Pfam" id="PF02830">
    <property type="entry name" value="V4R"/>
    <property type="match status" value="1"/>
</dbReference>
<dbReference type="InterPro" id="IPR004096">
    <property type="entry name" value="V4R"/>
</dbReference>
<gene>
    <name evidence="2" type="ORF">C7440_2026</name>
</gene>
<dbReference type="Proteomes" id="UP000246145">
    <property type="component" value="Unassembled WGS sequence"/>
</dbReference>
<keyword evidence="3" id="KW-1185">Reference proteome</keyword>
<dbReference type="InterPro" id="IPR024096">
    <property type="entry name" value="NO_sig/Golgi_transp_ligand-bd"/>
</dbReference>
<dbReference type="SMART" id="SM00989">
    <property type="entry name" value="V4R"/>
    <property type="match status" value="1"/>
</dbReference>
<reference evidence="2 3" key="1">
    <citation type="submission" date="2018-04" db="EMBL/GenBank/DDBJ databases">
        <title>Genomic Encyclopedia of Type Strains, Phase IV (KMG-IV): sequencing the most valuable type-strain genomes for metagenomic binning, comparative biology and taxonomic classification.</title>
        <authorList>
            <person name="Goeker M."/>
        </authorList>
    </citation>
    <scope>NUCLEOTIDE SEQUENCE [LARGE SCALE GENOMIC DNA]</scope>
    <source>
        <strain evidence="2 3">DSM 10065</strain>
    </source>
</reference>
<dbReference type="PANTHER" id="PTHR35090:SF1">
    <property type="entry name" value="SLR0144 PROTEIN"/>
    <property type="match status" value="1"/>
</dbReference>
<dbReference type="SUPFAM" id="SSF111126">
    <property type="entry name" value="Ligand-binding domain in the NO signalling and Golgi transport"/>
    <property type="match status" value="1"/>
</dbReference>
<name>A0A2U1CNF3_9BURK</name>